<dbReference type="Proteomes" id="UP000632535">
    <property type="component" value="Unassembled WGS sequence"/>
</dbReference>
<sequence>MAVMTTRPSPVPAVLAVLSCLAALAAGALQLRGAPPTGYAEVFAPVWVAPVAAVAGLVAVGLGTRLPRVTVPVGWAAVVLLFWGSGGLALEGFRAFFAVTGIPAGDFAEVDVPGMVVRTLSALAAVTTVLYTWGVGRRLRPAARGGRHRPRYLALAMCVPYPSLKVYWWLGGTFGRPEPHTGGVPWMELVLFATGALVVLGLTGPVVEGRLRPALLAAGWLGSTAALTMGALMVFGTLSQLLGVSDGPVDLDAGAVIGLVAMTYGSWLVVGVALLAATLQAHDDRRPGAPNRAVGDRVLRGAA</sequence>
<keyword evidence="4" id="KW-1185">Reference proteome</keyword>
<keyword evidence="1" id="KW-1133">Transmembrane helix</keyword>
<comment type="caution">
    <text evidence="3">The sequence shown here is derived from an EMBL/GenBank/DDBJ whole genome shotgun (WGS) entry which is preliminary data.</text>
</comment>
<keyword evidence="1" id="KW-0812">Transmembrane</keyword>
<feature type="signal peptide" evidence="2">
    <location>
        <begin position="1"/>
        <end position="25"/>
    </location>
</feature>
<feature type="transmembrane region" description="Helical" evidence="1">
    <location>
        <begin position="214"/>
        <end position="235"/>
    </location>
</feature>
<reference evidence="4" key="1">
    <citation type="journal article" date="2019" name="Int. J. Syst. Evol. Microbiol.">
        <title>The Global Catalogue of Microorganisms (GCM) 10K type strain sequencing project: providing services to taxonomists for standard genome sequencing and annotation.</title>
        <authorList>
            <consortium name="The Broad Institute Genomics Platform"/>
            <consortium name="The Broad Institute Genome Sequencing Center for Infectious Disease"/>
            <person name="Wu L."/>
            <person name="Ma J."/>
        </authorList>
    </citation>
    <scope>NUCLEOTIDE SEQUENCE [LARGE SCALE GENOMIC DNA]</scope>
    <source>
        <strain evidence="4">CCM 8653</strain>
    </source>
</reference>
<gene>
    <name evidence="3" type="ORF">GCM10007368_06280</name>
</gene>
<dbReference type="EMBL" id="BMDG01000002">
    <property type="protein sequence ID" value="GGI05463.1"/>
    <property type="molecule type" value="Genomic_DNA"/>
</dbReference>
<feature type="transmembrane region" description="Helical" evidence="1">
    <location>
        <begin position="190"/>
        <end position="207"/>
    </location>
</feature>
<feature type="transmembrane region" description="Helical" evidence="1">
    <location>
        <begin position="69"/>
        <end position="90"/>
    </location>
</feature>
<evidence type="ECO:0000256" key="1">
    <source>
        <dbReference type="SAM" id="Phobius"/>
    </source>
</evidence>
<dbReference type="PROSITE" id="PS51257">
    <property type="entry name" value="PROKAR_LIPOPROTEIN"/>
    <property type="match status" value="1"/>
</dbReference>
<feature type="transmembrane region" description="Helical" evidence="1">
    <location>
        <begin position="110"/>
        <end position="131"/>
    </location>
</feature>
<evidence type="ECO:0000313" key="4">
    <source>
        <dbReference type="Proteomes" id="UP000632535"/>
    </source>
</evidence>
<evidence type="ECO:0000256" key="2">
    <source>
        <dbReference type="SAM" id="SignalP"/>
    </source>
</evidence>
<keyword evidence="2" id="KW-0732">Signal</keyword>
<keyword evidence="1" id="KW-0472">Membrane</keyword>
<organism evidence="3 4">
    <name type="scientific">Isoptericola cucumis</name>
    <dbReference type="NCBI Taxonomy" id="1776856"/>
    <lineage>
        <taxon>Bacteria</taxon>
        <taxon>Bacillati</taxon>
        <taxon>Actinomycetota</taxon>
        <taxon>Actinomycetes</taxon>
        <taxon>Micrococcales</taxon>
        <taxon>Promicromonosporaceae</taxon>
        <taxon>Isoptericola</taxon>
    </lineage>
</organism>
<evidence type="ECO:0000313" key="3">
    <source>
        <dbReference type="EMBL" id="GGI05463.1"/>
    </source>
</evidence>
<protein>
    <submittedName>
        <fullName evidence="3">Uncharacterized protein</fullName>
    </submittedName>
</protein>
<name>A0ABQ2B1C4_9MICO</name>
<proteinExistence type="predicted"/>
<feature type="transmembrane region" description="Helical" evidence="1">
    <location>
        <begin position="152"/>
        <end position="170"/>
    </location>
</feature>
<feature type="transmembrane region" description="Helical" evidence="1">
    <location>
        <begin position="43"/>
        <end position="62"/>
    </location>
</feature>
<feature type="transmembrane region" description="Helical" evidence="1">
    <location>
        <begin position="255"/>
        <end position="277"/>
    </location>
</feature>
<feature type="chain" id="PRO_5046219327" evidence="2">
    <location>
        <begin position="26"/>
        <end position="303"/>
    </location>
</feature>
<accession>A0ABQ2B1C4</accession>